<keyword evidence="3" id="KW-0732">Signal</keyword>
<dbReference type="Proteomes" id="UP000238479">
    <property type="component" value="Chromosome 1"/>
</dbReference>
<keyword evidence="2 4" id="KW-0012">Acyltransferase</keyword>
<dbReference type="GO" id="GO:0047183">
    <property type="term" value="F:anthocyanin 5-(6'''-hydroxycinnamoyltransferase) activity"/>
    <property type="evidence" value="ECO:0007669"/>
    <property type="project" value="UniProtKB-EC"/>
</dbReference>
<name>A0A2P6S7K6_ROSCH</name>
<feature type="chain" id="PRO_5015160939" evidence="3">
    <location>
        <begin position="22"/>
        <end position="489"/>
    </location>
</feature>
<feature type="signal peptide" evidence="3">
    <location>
        <begin position="1"/>
        <end position="21"/>
    </location>
</feature>
<protein>
    <submittedName>
        <fullName evidence="4">Putative anthocyanin 5-(6'''-hydroxycinnamoyltransferase)</fullName>
        <ecNumber evidence="4">2.3.1.153</ecNumber>
    </submittedName>
</protein>
<organism evidence="4 5">
    <name type="scientific">Rosa chinensis</name>
    <name type="common">China rose</name>
    <dbReference type="NCBI Taxonomy" id="74649"/>
    <lineage>
        <taxon>Eukaryota</taxon>
        <taxon>Viridiplantae</taxon>
        <taxon>Streptophyta</taxon>
        <taxon>Embryophyta</taxon>
        <taxon>Tracheophyta</taxon>
        <taxon>Spermatophyta</taxon>
        <taxon>Magnoliopsida</taxon>
        <taxon>eudicotyledons</taxon>
        <taxon>Gunneridae</taxon>
        <taxon>Pentapetalae</taxon>
        <taxon>rosids</taxon>
        <taxon>fabids</taxon>
        <taxon>Rosales</taxon>
        <taxon>Rosaceae</taxon>
        <taxon>Rosoideae</taxon>
        <taxon>Rosoideae incertae sedis</taxon>
        <taxon>Rosa</taxon>
    </lineage>
</organism>
<dbReference type="InterPro" id="IPR051504">
    <property type="entry name" value="Plant_metabolite_acyltrans"/>
</dbReference>
<keyword evidence="5" id="KW-1185">Reference proteome</keyword>
<accession>A0A2P6S7K6</accession>
<dbReference type="AlphaFoldDB" id="A0A2P6S7K6"/>
<evidence type="ECO:0000256" key="2">
    <source>
        <dbReference type="ARBA" id="ARBA00023315"/>
    </source>
</evidence>
<dbReference type="OMA" id="ENWISEW"/>
<comment type="caution">
    <text evidence="4">The sequence shown here is derived from an EMBL/GenBank/DDBJ whole genome shotgun (WGS) entry which is preliminary data.</text>
</comment>
<evidence type="ECO:0000313" key="4">
    <source>
        <dbReference type="EMBL" id="PRQ54624.1"/>
    </source>
</evidence>
<keyword evidence="1 4" id="KW-0808">Transferase</keyword>
<dbReference type="InterPro" id="IPR023213">
    <property type="entry name" value="CAT-like_dom_sf"/>
</dbReference>
<dbReference type="Gramene" id="PRQ54624">
    <property type="protein sequence ID" value="PRQ54624"/>
    <property type="gene ID" value="RchiOBHm_Chr1g0315741"/>
</dbReference>
<dbReference type="EC" id="2.3.1.153" evidence="4"/>
<evidence type="ECO:0000256" key="1">
    <source>
        <dbReference type="ARBA" id="ARBA00022679"/>
    </source>
</evidence>
<proteinExistence type="predicted"/>
<reference evidence="4 5" key="1">
    <citation type="journal article" date="2018" name="Nat. Genet.">
        <title>The Rosa genome provides new insights in the design of modern roses.</title>
        <authorList>
            <person name="Bendahmane M."/>
        </authorList>
    </citation>
    <scope>NUCLEOTIDE SEQUENCE [LARGE SCALE GENOMIC DNA]</scope>
    <source>
        <strain evidence="5">cv. Old Blush</strain>
    </source>
</reference>
<dbReference type="PANTHER" id="PTHR31625">
    <property type="match status" value="1"/>
</dbReference>
<gene>
    <name evidence="4" type="ORF">RchiOBHm_Chr1g0315741</name>
</gene>
<dbReference type="Gene3D" id="3.30.559.10">
    <property type="entry name" value="Chloramphenicol acetyltransferase-like domain"/>
    <property type="match status" value="2"/>
</dbReference>
<dbReference type="EMBL" id="PDCK01000039">
    <property type="protein sequence ID" value="PRQ54624.1"/>
    <property type="molecule type" value="Genomic_DNA"/>
</dbReference>
<evidence type="ECO:0000313" key="5">
    <source>
        <dbReference type="Proteomes" id="UP000238479"/>
    </source>
</evidence>
<evidence type="ECO:0000256" key="3">
    <source>
        <dbReference type="SAM" id="SignalP"/>
    </source>
</evidence>
<dbReference type="Pfam" id="PF02458">
    <property type="entry name" value="Transferase"/>
    <property type="match status" value="1"/>
</dbReference>
<sequence>MNIKPLSLSLSLSLSVVSSMAQLSKLNVIEQCQVSTPQNSSTPQACYHLPLTFLDIPWLFFSPSQPLFFYEFPYPTSHFTSITLPNLKHSLSLTLQLFYPFAGALLARPEPGKPELVYSQGDSVSFTVVESNADFGYLSGNYQRYVEEFNTLVPQLASTGAPSSNCAAKISLLSVQITLFPNCGICIGLAYHHVVADKRTFNNFIKTWASLSRHSFFPTKSILPSYDRKAIVDPYKLEGIFLKEWWKRISSQGAIIGNTKTAMLDPTSMVRATFLMDLTRMERIKNWIVNLCNKGNEPLPVHLSAYVLTCAFVWISLIKSQEKYFNYKCCGQNPNYFGFIAGGLTRLNHPVPSTYVGNCVGFGRAAAIRSELLGDNGIVVAARAIGNTVKKLDKVIFGGAEKWISDWKIMFESDLHVMVSGSPKVDLYETDFGLGRPKKIEDVGVDGTKAIALTESRDVSGGIEVGLVLPKPQMDYFSTYFIEGLNATP</sequence>
<dbReference type="STRING" id="74649.A0A2P6S7K6"/>